<sequence>MSRVPLPPGTRVLFPPGARVLDTARMKVAVVAGPPGRGGWYPLAGVYGDASWRARARTLVPLPAPRGDGVSPRPAP</sequence>
<keyword evidence="2" id="KW-1185">Reference proteome</keyword>
<protein>
    <submittedName>
        <fullName evidence="1">Uncharacterized protein</fullName>
    </submittedName>
</protein>
<gene>
    <name evidence="1" type="ORF">RND61_27700</name>
</gene>
<comment type="caution">
    <text evidence="1">The sequence shown here is derived from an EMBL/GenBank/DDBJ whole genome shotgun (WGS) entry which is preliminary data.</text>
</comment>
<organism evidence="1 2">
    <name type="scientific">Streptomyces tamarix</name>
    <dbReference type="NCBI Taxonomy" id="3078565"/>
    <lineage>
        <taxon>Bacteria</taxon>
        <taxon>Bacillati</taxon>
        <taxon>Actinomycetota</taxon>
        <taxon>Actinomycetes</taxon>
        <taxon>Kitasatosporales</taxon>
        <taxon>Streptomycetaceae</taxon>
        <taxon>Streptomyces</taxon>
    </lineage>
</organism>
<proteinExistence type="predicted"/>
<reference evidence="1 2" key="1">
    <citation type="submission" date="2023-09" db="EMBL/GenBank/DDBJ databases">
        <title>Streptomyces sp. nov.: A antagonism against Alternaria gaisen Producing Streptochlin, Isolated from Tamarix root soil.</title>
        <authorList>
            <person name="Chen Y."/>
        </authorList>
    </citation>
    <scope>NUCLEOTIDE SEQUENCE [LARGE SCALE GENOMIC DNA]</scope>
    <source>
        <strain evidence="1 2">TRM76323</strain>
    </source>
</reference>
<dbReference type="RefSeq" id="WP_315880859.1">
    <property type="nucleotide sequence ID" value="NZ_JAWCTQ010000048.1"/>
</dbReference>
<evidence type="ECO:0000313" key="1">
    <source>
        <dbReference type="EMBL" id="MDT9685821.1"/>
    </source>
</evidence>
<evidence type="ECO:0000313" key="2">
    <source>
        <dbReference type="Proteomes" id="UP001250181"/>
    </source>
</evidence>
<name>A0ABU3QSU2_9ACTN</name>
<dbReference type="Proteomes" id="UP001250181">
    <property type="component" value="Unassembled WGS sequence"/>
</dbReference>
<dbReference type="EMBL" id="JAWCTQ010000048">
    <property type="protein sequence ID" value="MDT9685821.1"/>
    <property type="molecule type" value="Genomic_DNA"/>
</dbReference>
<accession>A0ABU3QSU2</accession>